<sequence length="150" mass="17105">MTLNKLPSIFNQLRPISVGFDNVFDHFEKMFDDSDEFFRTPTSTFPFYNIVKTGNTTYDIEVALAGYNKKDIQVDYADNLLTIKSVKEIKDNKESNGVIHRGIAKRYFSKVFTIADDVEIKGAELKDGFLKVSLNKILPEGKKPKSIEVK</sequence>
<dbReference type="Gene3D" id="2.60.40.790">
    <property type="match status" value="1"/>
</dbReference>
<accession>A0A382EMS3</accession>
<dbReference type="InterPro" id="IPR008978">
    <property type="entry name" value="HSP20-like_chaperone"/>
</dbReference>
<reference evidence="2" key="1">
    <citation type="submission" date="2018-05" db="EMBL/GenBank/DDBJ databases">
        <authorList>
            <person name="Lanie J.A."/>
            <person name="Ng W.-L."/>
            <person name="Kazmierczak K.M."/>
            <person name="Andrzejewski T.M."/>
            <person name="Davidsen T.M."/>
            <person name="Wayne K.J."/>
            <person name="Tettelin H."/>
            <person name="Glass J.I."/>
            <person name="Rusch D."/>
            <person name="Podicherti R."/>
            <person name="Tsui H.-C.T."/>
            <person name="Winkler M.E."/>
        </authorList>
    </citation>
    <scope>NUCLEOTIDE SEQUENCE</scope>
</reference>
<gene>
    <name evidence="2" type="ORF">METZ01_LOCUS204268</name>
</gene>
<dbReference type="EMBL" id="UINC01045089">
    <property type="protein sequence ID" value="SVB51414.1"/>
    <property type="molecule type" value="Genomic_DNA"/>
</dbReference>
<evidence type="ECO:0000313" key="2">
    <source>
        <dbReference type="EMBL" id="SVB51414.1"/>
    </source>
</evidence>
<evidence type="ECO:0000259" key="1">
    <source>
        <dbReference type="PROSITE" id="PS01031"/>
    </source>
</evidence>
<dbReference type="PROSITE" id="PS01031">
    <property type="entry name" value="SHSP"/>
    <property type="match status" value="1"/>
</dbReference>
<dbReference type="Pfam" id="PF00011">
    <property type="entry name" value="HSP20"/>
    <property type="match status" value="1"/>
</dbReference>
<dbReference type="InterPro" id="IPR002068">
    <property type="entry name" value="A-crystallin/Hsp20_dom"/>
</dbReference>
<name>A0A382EMS3_9ZZZZ</name>
<organism evidence="2">
    <name type="scientific">marine metagenome</name>
    <dbReference type="NCBI Taxonomy" id="408172"/>
    <lineage>
        <taxon>unclassified sequences</taxon>
        <taxon>metagenomes</taxon>
        <taxon>ecological metagenomes</taxon>
    </lineage>
</organism>
<feature type="domain" description="SHSP" evidence="1">
    <location>
        <begin position="39"/>
        <end position="150"/>
    </location>
</feature>
<protein>
    <recommendedName>
        <fullName evidence="1">SHSP domain-containing protein</fullName>
    </recommendedName>
</protein>
<dbReference type="PANTHER" id="PTHR47062:SF2">
    <property type="entry name" value="SMALL HEAT SHOCK PROTEIN IBPB"/>
    <property type="match status" value="1"/>
</dbReference>
<proteinExistence type="predicted"/>
<dbReference type="PANTHER" id="PTHR47062">
    <property type="match status" value="1"/>
</dbReference>
<dbReference type="AlphaFoldDB" id="A0A382EMS3"/>
<dbReference type="SUPFAM" id="SSF49764">
    <property type="entry name" value="HSP20-like chaperones"/>
    <property type="match status" value="1"/>
</dbReference>